<dbReference type="CDD" id="cd01650">
    <property type="entry name" value="RT_nLTR_like"/>
    <property type="match status" value="1"/>
</dbReference>
<dbReference type="SUPFAM" id="SSF56672">
    <property type="entry name" value="DNA/RNA polymerases"/>
    <property type="match status" value="1"/>
</dbReference>
<feature type="non-terminal residue" evidence="3">
    <location>
        <position position="498"/>
    </location>
</feature>
<dbReference type="InterPro" id="IPR000477">
    <property type="entry name" value="RT_dom"/>
</dbReference>
<proteinExistence type="predicted"/>
<evidence type="ECO:0000313" key="3">
    <source>
        <dbReference type="EMBL" id="KAJ8248691.1"/>
    </source>
</evidence>
<organism evidence="3 4">
    <name type="scientific">Conger conger</name>
    <name type="common">Conger eel</name>
    <name type="synonym">Muraena conger</name>
    <dbReference type="NCBI Taxonomy" id="82655"/>
    <lineage>
        <taxon>Eukaryota</taxon>
        <taxon>Metazoa</taxon>
        <taxon>Chordata</taxon>
        <taxon>Craniata</taxon>
        <taxon>Vertebrata</taxon>
        <taxon>Euteleostomi</taxon>
        <taxon>Actinopterygii</taxon>
        <taxon>Neopterygii</taxon>
        <taxon>Teleostei</taxon>
        <taxon>Anguilliformes</taxon>
        <taxon>Congridae</taxon>
        <taxon>Conger</taxon>
    </lineage>
</organism>
<sequence length="498" mass="56473">ASPRSGLSKGGDNIPLLPGPPRPWGEAWGKNNHPHLSRTEPPRQSGGETHGRTWSGGLRVHSYSTKAVHFSDHHMVTVSLVWEKPITVGKGLWRMNISHLQDPQVRLSFSRRYLEWVSLKHLFDSPVEWWEMVKERVRGYFRAVGRRKAKEGRAVFERHNAALQRLSLLQSRGLDVSSEIAQARQSLTTLYREERKKQTFRSKLQGLQEDEKCTRFFFRRARTKTNNILSLYNSRGVVVSEEAEAREVAREFYEGLYSERPSDGALMDTFLGCLDRRLGDEQMEAELSTEELTRAVHSLNTHKAPGPDGIPAEFYQAHWDLLKGDVAEVFRAAYREGRLGASLRQSSVALVPKKGDLKDLRNWRPINLLSVDYKIMAKALMGRFQGLITSVIGPDQTCSVQGRSINDNLLLARDLIIHSGERRSPLCLLSLDQEKAFDRVSHVCLERVLEKMNIPGPLLRWTKICLTDITGRVVVNRQPSAPFDVRSGVRQGCPLASL</sequence>
<dbReference type="Pfam" id="PF00078">
    <property type="entry name" value="RVT_1"/>
    <property type="match status" value="1"/>
</dbReference>
<feature type="region of interest" description="Disordered" evidence="1">
    <location>
        <begin position="1"/>
        <end position="56"/>
    </location>
</feature>
<dbReference type="InterPro" id="IPR043502">
    <property type="entry name" value="DNA/RNA_pol_sf"/>
</dbReference>
<accession>A0A9Q1CUV6</accession>
<gene>
    <name evidence="3" type="ORF">COCON_G00233490</name>
</gene>
<dbReference type="EMBL" id="JAFJMO010000021">
    <property type="protein sequence ID" value="KAJ8248691.1"/>
    <property type="molecule type" value="Genomic_DNA"/>
</dbReference>
<evidence type="ECO:0000256" key="1">
    <source>
        <dbReference type="SAM" id="MobiDB-lite"/>
    </source>
</evidence>
<dbReference type="Proteomes" id="UP001152803">
    <property type="component" value="Unassembled WGS sequence"/>
</dbReference>
<dbReference type="AlphaFoldDB" id="A0A9Q1CUV6"/>
<reference evidence="3" key="1">
    <citation type="journal article" date="2023" name="Science">
        <title>Genome structures resolve the early diversification of teleost fishes.</title>
        <authorList>
            <person name="Parey E."/>
            <person name="Louis A."/>
            <person name="Montfort J."/>
            <person name="Bouchez O."/>
            <person name="Roques C."/>
            <person name="Iampietro C."/>
            <person name="Lluch J."/>
            <person name="Castinel A."/>
            <person name="Donnadieu C."/>
            <person name="Desvignes T."/>
            <person name="Floi Bucao C."/>
            <person name="Jouanno E."/>
            <person name="Wen M."/>
            <person name="Mejri S."/>
            <person name="Dirks R."/>
            <person name="Jansen H."/>
            <person name="Henkel C."/>
            <person name="Chen W.J."/>
            <person name="Zahm M."/>
            <person name="Cabau C."/>
            <person name="Klopp C."/>
            <person name="Thompson A.W."/>
            <person name="Robinson-Rechavi M."/>
            <person name="Braasch I."/>
            <person name="Lecointre G."/>
            <person name="Bobe J."/>
            <person name="Postlethwait J.H."/>
            <person name="Berthelot C."/>
            <person name="Roest Crollius H."/>
            <person name="Guiguen Y."/>
        </authorList>
    </citation>
    <scope>NUCLEOTIDE SEQUENCE</scope>
    <source>
        <strain evidence="3">Concon-B</strain>
    </source>
</reference>
<comment type="caution">
    <text evidence="3">The sequence shown here is derived from an EMBL/GenBank/DDBJ whole genome shotgun (WGS) entry which is preliminary data.</text>
</comment>
<evidence type="ECO:0000259" key="2">
    <source>
        <dbReference type="PROSITE" id="PS50878"/>
    </source>
</evidence>
<dbReference type="PROSITE" id="PS50878">
    <property type="entry name" value="RT_POL"/>
    <property type="match status" value="1"/>
</dbReference>
<feature type="domain" description="Reverse transcriptase" evidence="2">
    <location>
        <begin position="332"/>
        <end position="498"/>
    </location>
</feature>
<evidence type="ECO:0000313" key="4">
    <source>
        <dbReference type="Proteomes" id="UP001152803"/>
    </source>
</evidence>
<feature type="non-terminal residue" evidence="3">
    <location>
        <position position="1"/>
    </location>
</feature>
<keyword evidence="4" id="KW-1185">Reference proteome</keyword>
<protein>
    <recommendedName>
        <fullName evidence="2">Reverse transcriptase domain-containing protein</fullName>
    </recommendedName>
</protein>
<name>A0A9Q1CUV6_CONCO</name>
<dbReference type="OrthoDB" id="416119at2759"/>
<dbReference type="PANTHER" id="PTHR19446">
    <property type="entry name" value="REVERSE TRANSCRIPTASES"/>
    <property type="match status" value="1"/>
</dbReference>